<evidence type="ECO:0000313" key="6">
    <source>
        <dbReference type="Proteomes" id="UP000250550"/>
    </source>
</evidence>
<organism evidence="4 6">
    <name type="scientific">Faecalibacterium prausnitzii</name>
    <dbReference type="NCBI Taxonomy" id="853"/>
    <lineage>
        <taxon>Bacteria</taxon>
        <taxon>Bacillati</taxon>
        <taxon>Bacillota</taxon>
        <taxon>Clostridia</taxon>
        <taxon>Eubacteriales</taxon>
        <taxon>Oscillospiraceae</taxon>
        <taxon>Faecalibacterium</taxon>
    </lineage>
</organism>
<name>A0A329UJI2_9FIRM</name>
<dbReference type="SUPFAM" id="SSF52218">
    <property type="entry name" value="Flavoproteins"/>
    <property type="match status" value="1"/>
</dbReference>
<evidence type="ECO:0000256" key="2">
    <source>
        <dbReference type="ARBA" id="ARBA00022643"/>
    </source>
</evidence>
<feature type="domain" description="NADPH-dependent FMN reductase-like" evidence="3">
    <location>
        <begin position="1"/>
        <end position="150"/>
    </location>
</feature>
<dbReference type="InterPro" id="IPR051796">
    <property type="entry name" value="ISF_SsuE-like"/>
</dbReference>
<dbReference type="RefSeq" id="WP_112122195.1">
    <property type="nucleotide sequence ID" value="NZ_JAQCXO010000012.1"/>
</dbReference>
<reference evidence="4 6" key="1">
    <citation type="submission" date="2018-02" db="EMBL/GenBank/DDBJ databases">
        <title>Complete genome sequencing of Faecalibacterium prausnitzii strains isolated from the human gut.</title>
        <authorList>
            <person name="Fitzgerald B.C."/>
            <person name="Shkoporov A.N."/>
            <person name="Ross P.R."/>
            <person name="Hill C."/>
        </authorList>
    </citation>
    <scope>NUCLEOTIDE SEQUENCE [LARGE SCALE GENOMIC DNA]</scope>
    <source>
        <strain evidence="4 6">APC924/119</strain>
    </source>
</reference>
<dbReference type="AlphaFoldDB" id="A0A329UJI2"/>
<dbReference type="InterPro" id="IPR029039">
    <property type="entry name" value="Flavoprotein-like_sf"/>
</dbReference>
<keyword evidence="1" id="KW-0285">Flavoprotein</keyword>
<dbReference type="Proteomes" id="UP000260733">
    <property type="component" value="Unassembled WGS sequence"/>
</dbReference>
<evidence type="ECO:0000313" key="4">
    <source>
        <dbReference type="EMBL" id="RAW62701.1"/>
    </source>
</evidence>
<reference evidence="5 7" key="2">
    <citation type="submission" date="2018-08" db="EMBL/GenBank/DDBJ databases">
        <title>A genome reference for cultivated species of the human gut microbiota.</title>
        <authorList>
            <person name="Zou Y."/>
            <person name="Xue W."/>
            <person name="Luo G."/>
        </authorList>
    </citation>
    <scope>NUCLEOTIDE SEQUENCE [LARGE SCALE GENOMIC DNA]</scope>
    <source>
        <strain evidence="5 7">AM37-13AC</strain>
    </source>
</reference>
<keyword evidence="2" id="KW-0288">FMN</keyword>
<evidence type="ECO:0000259" key="3">
    <source>
        <dbReference type="Pfam" id="PF03358"/>
    </source>
</evidence>
<dbReference type="Gene3D" id="3.40.50.360">
    <property type="match status" value="1"/>
</dbReference>
<dbReference type="PANTHER" id="PTHR43278:SF4">
    <property type="entry name" value="NAD(P)H-DEPENDENT FMN-CONTAINING OXIDOREDUCTASE YWQN-RELATED"/>
    <property type="match status" value="1"/>
</dbReference>
<sequence length="238" mass="27684">MKVFVFNGSRHRANSVCCMWIDQFMQLLKMSAPESIEFLSHGMENIQFCSGCQECFKTGMYLCSDSMNLIRSDMLASDVIVLVSPVYNNSISGSTKVFLDRISCWTHLFKLAGKYAILVTVSDRKNMNGAMEYLKYISDFLGLYVVDSVVVEKENLIKDEFASICKKSVNKLIRVLTADDELIHVSERQEQCFRSMKKSYKDFQLPTYEKNYWEKHLMRYNSLLDMILSKRLKFNKHL</sequence>
<dbReference type="EMBL" id="PRLF01000040">
    <property type="protein sequence ID" value="RAW62701.1"/>
    <property type="molecule type" value="Genomic_DNA"/>
</dbReference>
<dbReference type="Proteomes" id="UP000250550">
    <property type="component" value="Unassembled WGS sequence"/>
</dbReference>
<evidence type="ECO:0000313" key="5">
    <source>
        <dbReference type="EMBL" id="RGC18238.1"/>
    </source>
</evidence>
<dbReference type="PANTHER" id="PTHR43278">
    <property type="entry name" value="NAD(P)H-DEPENDENT FMN-CONTAINING OXIDOREDUCTASE YWQN-RELATED"/>
    <property type="match status" value="1"/>
</dbReference>
<proteinExistence type="predicted"/>
<gene>
    <name evidence="4" type="ORF">C4N21_14405</name>
    <name evidence="5" type="ORF">DW855_09325</name>
</gene>
<dbReference type="InterPro" id="IPR005025">
    <property type="entry name" value="FMN_Rdtase-like_dom"/>
</dbReference>
<dbReference type="EMBL" id="QVFB01000013">
    <property type="protein sequence ID" value="RGC18238.1"/>
    <property type="molecule type" value="Genomic_DNA"/>
</dbReference>
<comment type="caution">
    <text evidence="4">The sequence shown here is derived from an EMBL/GenBank/DDBJ whole genome shotgun (WGS) entry which is preliminary data.</text>
</comment>
<protein>
    <submittedName>
        <fullName evidence="5">NADPH-dependent oxidoreductase</fullName>
    </submittedName>
</protein>
<accession>A0A329UJI2</accession>
<evidence type="ECO:0000313" key="7">
    <source>
        <dbReference type="Proteomes" id="UP000260733"/>
    </source>
</evidence>
<dbReference type="GO" id="GO:0016491">
    <property type="term" value="F:oxidoreductase activity"/>
    <property type="evidence" value="ECO:0007669"/>
    <property type="project" value="InterPro"/>
</dbReference>
<evidence type="ECO:0000256" key="1">
    <source>
        <dbReference type="ARBA" id="ARBA00022630"/>
    </source>
</evidence>
<dbReference type="Pfam" id="PF03358">
    <property type="entry name" value="FMN_red"/>
    <property type="match status" value="1"/>
</dbReference>